<dbReference type="Gene3D" id="3.40.190.10">
    <property type="entry name" value="Periplasmic binding protein-like II"/>
    <property type="match status" value="2"/>
</dbReference>
<accession>A0A523RVN7</accession>
<dbReference type="Proteomes" id="UP000316360">
    <property type="component" value="Unassembled WGS sequence"/>
</dbReference>
<evidence type="ECO:0000313" key="2">
    <source>
        <dbReference type="Proteomes" id="UP000316360"/>
    </source>
</evidence>
<gene>
    <name evidence="1" type="ORF">E3J84_04670</name>
</gene>
<dbReference type="EMBL" id="SOKJ01000259">
    <property type="protein sequence ID" value="TET09858.1"/>
    <property type="molecule type" value="Genomic_DNA"/>
</dbReference>
<dbReference type="InterPro" id="IPR006059">
    <property type="entry name" value="SBP"/>
</dbReference>
<name>A0A523RVN7_UNCAE</name>
<comment type="caution">
    <text evidence="1">The sequence shown here is derived from an EMBL/GenBank/DDBJ whole genome shotgun (WGS) entry which is preliminary data.</text>
</comment>
<sequence length="217" mass="24198">MLALRGEIKFTHPESIEAMSAIGQFAKDDLFIRGVNAFDRQASLAVFMNGKASMHYGGSWEIKGFRQGGSEEFNENVDVFIFPKLKPEYTPQPCGGAGTAAGVYSEIDPARKQLALDFIEYASRDENVRRLAEVQNEVMTTNVGVPGSEDPLAVKMKKETLPNTKVFLDWIWPPEINKAFQQSIQGVVGGRMTAKEAMEFIQEEFDKLVARGYKFMG</sequence>
<proteinExistence type="predicted"/>
<protein>
    <submittedName>
        <fullName evidence="1">Extracellular solute-binding protein</fullName>
    </submittedName>
</protein>
<dbReference type="SUPFAM" id="SSF53850">
    <property type="entry name" value="Periplasmic binding protein-like II"/>
    <property type="match status" value="1"/>
</dbReference>
<organism evidence="1 2">
    <name type="scientific">Aerophobetes bacterium</name>
    <dbReference type="NCBI Taxonomy" id="2030807"/>
    <lineage>
        <taxon>Bacteria</taxon>
        <taxon>Candidatus Aerophobota</taxon>
    </lineage>
</organism>
<evidence type="ECO:0000313" key="1">
    <source>
        <dbReference type="EMBL" id="TET09858.1"/>
    </source>
</evidence>
<reference evidence="1 2" key="1">
    <citation type="submission" date="2019-03" db="EMBL/GenBank/DDBJ databases">
        <title>Metabolic potential of uncultured bacteria and archaea associated with petroleum seepage in deep-sea sediments.</title>
        <authorList>
            <person name="Dong X."/>
            <person name="Hubert C."/>
        </authorList>
    </citation>
    <scope>NUCLEOTIDE SEQUENCE [LARGE SCALE GENOMIC DNA]</scope>
    <source>
        <strain evidence="1">E44_bin7</strain>
    </source>
</reference>
<dbReference type="AlphaFoldDB" id="A0A523RVN7"/>
<dbReference type="Pfam" id="PF13416">
    <property type="entry name" value="SBP_bac_8"/>
    <property type="match status" value="1"/>
</dbReference>